<proteinExistence type="predicted"/>
<sequence length="60" mass="6792">GGGEVRPSQFTICCIVHLSIKLCLNKKICDFDSNHLIICLCGFDLKRTLRNKEPFEFCSS</sequence>
<organism evidence="1">
    <name type="scientific">Solanum chacoense</name>
    <name type="common">Chaco potato</name>
    <dbReference type="NCBI Taxonomy" id="4108"/>
    <lineage>
        <taxon>Eukaryota</taxon>
        <taxon>Viridiplantae</taxon>
        <taxon>Streptophyta</taxon>
        <taxon>Embryophyta</taxon>
        <taxon>Tracheophyta</taxon>
        <taxon>Spermatophyta</taxon>
        <taxon>Magnoliopsida</taxon>
        <taxon>eudicotyledons</taxon>
        <taxon>Gunneridae</taxon>
        <taxon>Pentapetalae</taxon>
        <taxon>asterids</taxon>
        <taxon>lamiids</taxon>
        <taxon>Solanales</taxon>
        <taxon>Solanaceae</taxon>
        <taxon>Solanoideae</taxon>
        <taxon>Solaneae</taxon>
        <taxon>Solanum</taxon>
    </lineage>
</organism>
<name>A0A0V0GLW1_SOLCH</name>
<accession>A0A0V0GLW1</accession>
<reference evidence="1" key="1">
    <citation type="submission" date="2015-12" db="EMBL/GenBank/DDBJ databases">
        <title>Gene expression during late stages of embryo sac development: a critical building block for successful pollen-pistil interactions.</title>
        <authorList>
            <person name="Liu Y."/>
            <person name="Joly V."/>
            <person name="Sabar M."/>
            <person name="Matton D.P."/>
        </authorList>
    </citation>
    <scope>NUCLEOTIDE SEQUENCE</scope>
</reference>
<feature type="non-terminal residue" evidence="1">
    <location>
        <position position="1"/>
    </location>
</feature>
<protein>
    <submittedName>
        <fullName evidence="1">Putative ovule protein</fullName>
    </submittedName>
</protein>
<dbReference type="AlphaFoldDB" id="A0A0V0GLW1"/>
<dbReference type="EMBL" id="GEDG01035533">
    <property type="protein sequence ID" value="JAP09157.1"/>
    <property type="molecule type" value="Transcribed_RNA"/>
</dbReference>
<evidence type="ECO:0000313" key="1">
    <source>
        <dbReference type="EMBL" id="JAP09157.1"/>
    </source>
</evidence>